<protein>
    <submittedName>
        <fullName evidence="2">Uncharacterized protein</fullName>
    </submittedName>
</protein>
<dbReference type="WBParaSite" id="nRc.2.0.1.t05493-RA">
    <property type="protein sequence ID" value="nRc.2.0.1.t05493-RA"/>
    <property type="gene ID" value="nRc.2.0.1.g05493"/>
</dbReference>
<organism evidence="1 2">
    <name type="scientific">Romanomermis culicivorax</name>
    <name type="common">Nematode worm</name>
    <dbReference type="NCBI Taxonomy" id="13658"/>
    <lineage>
        <taxon>Eukaryota</taxon>
        <taxon>Metazoa</taxon>
        <taxon>Ecdysozoa</taxon>
        <taxon>Nematoda</taxon>
        <taxon>Enoplea</taxon>
        <taxon>Dorylaimia</taxon>
        <taxon>Mermithida</taxon>
        <taxon>Mermithoidea</taxon>
        <taxon>Mermithidae</taxon>
        <taxon>Romanomermis</taxon>
    </lineage>
</organism>
<sequence length="97" mass="10967">MKMSPTLEKTGSYSIEDELHKGRLGEVSEAVIEEQLGLNPITTRFVKHFTLSNNGWSKWLQWSREREYGGDTLIIIIDGCFETSTTTNGTRRVTTTA</sequence>
<evidence type="ECO:0000313" key="2">
    <source>
        <dbReference type="WBParaSite" id="nRc.2.0.1.t05493-RA"/>
    </source>
</evidence>
<dbReference type="AlphaFoldDB" id="A0A915HVQ3"/>
<reference evidence="2" key="1">
    <citation type="submission" date="2022-11" db="UniProtKB">
        <authorList>
            <consortium name="WormBaseParasite"/>
        </authorList>
    </citation>
    <scope>IDENTIFICATION</scope>
</reference>
<name>A0A915HVQ3_ROMCU</name>
<accession>A0A915HVQ3</accession>
<dbReference type="Proteomes" id="UP000887565">
    <property type="component" value="Unplaced"/>
</dbReference>
<proteinExistence type="predicted"/>
<evidence type="ECO:0000313" key="1">
    <source>
        <dbReference type="Proteomes" id="UP000887565"/>
    </source>
</evidence>
<keyword evidence="1" id="KW-1185">Reference proteome</keyword>